<proteinExistence type="inferred from homology"/>
<evidence type="ECO:0000259" key="15">
    <source>
        <dbReference type="PROSITE" id="PS51456"/>
    </source>
</evidence>
<dbReference type="Pfam" id="PF00784">
    <property type="entry name" value="MyTH4"/>
    <property type="match status" value="2"/>
</dbReference>
<feature type="domain" description="FERM" evidence="12">
    <location>
        <begin position="1968"/>
        <end position="2263"/>
    </location>
</feature>
<comment type="similarity">
    <text evidence="2 10">Belongs to the TRAFAC class myosin-kinesin ATPase superfamily. Myosin family.</text>
</comment>
<dbReference type="Gene3D" id="1.20.58.530">
    <property type="match status" value="1"/>
</dbReference>
<dbReference type="PRINTS" id="PR00193">
    <property type="entry name" value="MYOSINHEAVY"/>
</dbReference>
<keyword evidence="8 10" id="KW-0505">Motor protein</keyword>
<dbReference type="InterPro" id="IPR036961">
    <property type="entry name" value="Kinesin_motor_dom_sf"/>
</dbReference>
<feature type="domain" description="FERM" evidence="12">
    <location>
        <begin position="1403"/>
        <end position="1726"/>
    </location>
</feature>
<dbReference type="Gene3D" id="1.10.10.820">
    <property type="match status" value="1"/>
</dbReference>
<gene>
    <name evidence="16" type="ORF">V1264_019044</name>
</gene>
<feature type="domain" description="MyTH4" evidence="14">
    <location>
        <begin position="1806"/>
        <end position="1963"/>
    </location>
</feature>
<feature type="domain" description="Ras-associating" evidence="13">
    <location>
        <begin position="1401"/>
        <end position="1485"/>
    </location>
</feature>
<dbReference type="PROSITE" id="PS50057">
    <property type="entry name" value="FERM_3"/>
    <property type="match status" value="2"/>
</dbReference>
<feature type="binding site" evidence="10">
    <location>
        <begin position="112"/>
        <end position="119"/>
    </location>
    <ligand>
        <name>ATP</name>
        <dbReference type="ChEBI" id="CHEBI:30616"/>
    </ligand>
</feature>
<evidence type="ECO:0000256" key="2">
    <source>
        <dbReference type="ARBA" id="ARBA00008314"/>
    </source>
</evidence>
<dbReference type="FunFam" id="1.10.10.820:FF:000001">
    <property type="entry name" value="Myosin heavy chain"/>
    <property type="match status" value="1"/>
</dbReference>
<dbReference type="Gene3D" id="1.20.5.190">
    <property type="match status" value="1"/>
</dbReference>
<dbReference type="Pfam" id="PF02174">
    <property type="entry name" value="IRS"/>
    <property type="match status" value="2"/>
</dbReference>
<dbReference type="SMART" id="SM00242">
    <property type="entry name" value="MYSc"/>
    <property type="match status" value="1"/>
</dbReference>
<dbReference type="PROSITE" id="PS51456">
    <property type="entry name" value="MYOSIN_MOTOR"/>
    <property type="match status" value="1"/>
</dbReference>
<dbReference type="Pfam" id="PF00063">
    <property type="entry name" value="Myosin_head"/>
    <property type="match status" value="1"/>
</dbReference>
<dbReference type="Pfam" id="PF21989">
    <property type="entry name" value="RA_2"/>
    <property type="match status" value="2"/>
</dbReference>
<dbReference type="SMART" id="SM00295">
    <property type="entry name" value="B41"/>
    <property type="match status" value="2"/>
</dbReference>
<evidence type="ECO:0000259" key="14">
    <source>
        <dbReference type="PROSITE" id="PS51016"/>
    </source>
</evidence>
<keyword evidence="3" id="KW-0343">GTPase activation</keyword>
<dbReference type="Gene3D" id="1.20.120.720">
    <property type="entry name" value="Myosin VI head, motor domain, U50 subdomain"/>
    <property type="match status" value="1"/>
</dbReference>
<dbReference type="CDD" id="cd14473">
    <property type="entry name" value="FERM_B-lobe"/>
    <property type="match status" value="2"/>
</dbReference>
<evidence type="ECO:0000313" key="17">
    <source>
        <dbReference type="Proteomes" id="UP001374579"/>
    </source>
</evidence>
<dbReference type="PANTHER" id="PTHR46049:SF5">
    <property type="entry name" value="PLECKSTRIN HOMOLOGY DOMAIN-CONTAINING FAMILY H MEMBER 3"/>
    <property type="match status" value="1"/>
</dbReference>
<reference evidence="16 17" key="1">
    <citation type="submission" date="2024-02" db="EMBL/GenBank/DDBJ databases">
        <title>Chromosome-scale genome assembly of the rough periwinkle Littorina saxatilis.</title>
        <authorList>
            <person name="De Jode A."/>
            <person name="Faria R."/>
            <person name="Formenti G."/>
            <person name="Sims Y."/>
            <person name="Smith T.P."/>
            <person name="Tracey A."/>
            <person name="Wood J.M.D."/>
            <person name="Zagrodzka Z.B."/>
            <person name="Johannesson K."/>
            <person name="Butlin R.K."/>
            <person name="Leder E.H."/>
        </authorList>
    </citation>
    <scope>NUCLEOTIDE SEQUENCE [LARGE SCALE GENOMIC DNA]</scope>
    <source>
        <strain evidence="16">Snail1</strain>
        <tissue evidence="16">Muscle</tissue>
    </source>
</reference>
<dbReference type="GO" id="GO:0005096">
    <property type="term" value="F:GTPase activator activity"/>
    <property type="evidence" value="ECO:0007669"/>
    <property type="project" value="UniProtKB-KW"/>
</dbReference>
<dbReference type="Pfam" id="PF00612">
    <property type="entry name" value="IQ"/>
    <property type="match status" value="2"/>
</dbReference>
<dbReference type="InterPro" id="IPR038185">
    <property type="entry name" value="MyTH4_dom_sf"/>
</dbReference>
<dbReference type="CDD" id="cd14883">
    <property type="entry name" value="MYSc_Myo22"/>
    <property type="match status" value="1"/>
</dbReference>
<dbReference type="InterPro" id="IPR019748">
    <property type="entry name" value="FERM_central"/>
</dbReference>
<dbReference type="Gene3D" id="3.40.850.10">
    <property type="entry name" value="Kinesin motor domain"/>
    <property type="match status" value="1"/>
</dbReference>
<feature type="region of interest" description="Disordered" evidence="11">
    <location>
        <begin position="940"/>
        <end position="1131"/>
    </location>
</feature>
<dbReference type="Gene3D" id="2.30.29.30">
    <property type="entry name" value="Pleckstrin-homology domain (PH domain)/Phosphotyrosine-binding domain (PTB)"/>
    <property type="match status" value="2"/>
</dbReference>
<dbReference type="GO" id="GO:0007165">
    <property type="term" value="P:signal transduction"/>
    <property type="evidence" value="ECO:0007669"/>
    <property type="project" value="InterPro"/>
</dbReference>
<dbReference type="Gene3D" id="1.25.40.530">
    <property type="entry name" value="MyTH4 domain"/>
    <property type="match status" value="2"/>
</dbReference>
<dbReference type="SUPFAM" id="SSF52540">
    <property type="entry name" value="P-loop containing nucleoside triphosphate hydrolases"/>
    <property type="match status" value="1"/>
</dbReference>
<feature type="compositionally biased region" description="Pro residues" evidence="11">
    <location>
        <begin position="958"/>
        <end position="969"/>
    </location>
</feature>
<dbReference type="InterPro" id="IPR029071">
    <property type="entry name" value="Ubiquitin-like_domsf"/>
</dbReference>
<dbReference type="Gene3D" id="1.20.80.10">
    <property type="match status" value="2"/>
</dbReference>
<dbReference type="InterPro" id="IPR019749">
    <property type="entry name" value="Band_41_domain"/>
</dbReference>
<dbReference type="Proteomes" id="UP001374579">
    <property type="component" value="Unassembled WGS sequence"/>
</dbReference>
<comment type="subcellular location">
    <subcellularLocation>
        <location evidence="1">Cytoplasm</location>
    </subcellularLocation>
</comment>
<evidence type="ECO:0000256" key="4">
    <source>
        <dbReference type="ARBA" id="ARBA00022490"/>
    </source>
</evidence>
<evidence type="ECO:0000313" key="16">
    <source>
        <dbReference type="EMBL" id="KAK7104304.1"/>
    </source>
</evidence>
<name>A0AAN9BGH3_9CAEN</name>
<dbReference type="PROSITE" id="PS50200">
    <property type="entry name" value="RA"/>
    <property type="match status" value="1"/>
</dbReference>
<evidence type="ECO:0000256" key="1">
    <source>
        <dbReference type="ARBA" id="ARBA00004496"/>
    </source>
</evidence>
<dbReference type="InterPro" id="IPR027417">
    <property type="entry name" value="P-loop_NTPase"/>
</dbReference>
<keyword evidence="7 10" id="KW-0518">Myosin</keyword>
<dbReference type="CDD" id="cd23767">
    <property type="entry name" value="IQCD"/>
    <property type="match status" value="1"/>
</dbReference>
<dbReference type="InterPro" id="IPR051724">
    <property type="entry name" value="Actin_motor_Myosin"/>
</dbReference>
<keyword evidence="4" id="KW-0963">Cytoplasm</keyword>
<keyword evidence="6 10" id="KW-0067">ATP-binding</keyword>
<organism evidence="16 17">
    <name type="scientific">Littorina saxatilis</name>
    <dbReference type="NCBI Taxonomy" id="31220"/>
    <lineage>
        <taxon>Eukaryota</taxon>
        <taxon>Metazoa</taxon>
        <taxon>Spiralia</taxon>
        <taxon>Lophotrochozoa</taxon>
        <taxon>Mollusca</taxon>
        <taxon>Gastropoda</taxon>
        <taxon>Caenogastropoda</taxon>
        <taxon>Littorinimorpha</taxon>
        <taxon>Littorinoidea</taxon>
        <taxon>Littorinidae</taxon>
        <taxon>Littorina</taxon>
    </lineage>
</organism>
<feature type="region of interest" description="Disordered" evidence="11">
    <location>
        <begin position="781"/>
        <end position="810"/>
    </location>
</feature>
<dbReference type="GO" id="GO:0016459">
    <property type="term" value="C:myosin complex"/>
    <property type="evidence" value="ECO:0007669"/>
    <property type="project" value="UniProtKB-KW"/>
</dbReference>
<sequence>MDSVLQGPSLVSQGFSPEDGVRDMIVISDIDENGINTNLHVRYKQNIIYTFTGSILVAVNPYKELKIYEQSHVEQYTGKKFSHVEPHIFAIAEAAYQSLGSSEDNQSCIISGESGAGKTETTKFILQYLCSITNHTSFWTEQQILEANTVLEAFGNAKTVRNDNSSRFGKFMQVCFHGNQIKGCIVQDYLLEQSRITFQSPNERNYHVFYQLAAGAQASPDLAQQYKIGPVDSYAYLKQSGCYTLTGVNDLTMFDNLRLAMNVLNIAEDMVGGIFSVLSAVLMLGNMEFEDVEGEKSALTESDKKVLEDICGLLGMEMDSCTELMLFRQIQVRGTITSIPYKMQEASDNRHAIAKALYSRTFAWLVDAINKCTNPGTHQTRFIGILDIFGFENFDTNSFEQLCINYTNEKLHRFFNHFVFALEQETYREEDIQFSHITFTDNTKCVELLEKPPRCVLKMLDEECRFPQGTDKSYLMKQHETLEDHPYYIKGSDRRTWEVEFGIYHYAGAVVYKAQGFLDKNKDTQQDQLFELMHNATNTFVQDLTRFQDLLGVRLEVLQGRQTISRTAKSKPTVGDTFKHQLSALVDVLDCTNPWYVRCLKPNGKKLANEYHPTEVLQQLRYSGMLDIIRIKREGYPVHIPIDMFLGKYGILLHRDSQGEEQRASAITILTALNLPATEWQVGKTKVFMRNRVFEPLEERRQNLLNKNAVTIQRIWRGFFLRREYLRKREATLILQDNFRTFRLRLSFLRKRRAAVVLQTHLRGTMARRLAAKVRVQKREEEERRRQEELEREQQDREKEAADEQAIEESLKRPRKRDSWLVLLRQSQIELESLTHLIESMWTNHKPPVSPNSLDLDEMFNFLREEREEQKAAGHGEEEEEAEKVQKVGKEAGKAQALDAINQQFEQLDRLWSETEKECAILEEHAIQNALQEVDRSIAHFDDSNPTSPTIPGYEPLPRLPGKPPPPPRTSSVLTSGPPGVSQATVFTSAGSDAPPPPPLPPGIAGGVVPPAPPPPGGVPLPPPPQAFFPEEGPPPPPPPPPGEEGLLPPPPDDFNNVPNGDLPPPPPPGPSLTIPPPPPYPPAGVDTEVENPYAELSEVRRRSSLAKSNVVPPPLPPSPSPSQNSRGSRASMALKLEQAQAQMQAQTNSNVAALADMGQLSPNTTERLVTLMQHPSPDLISPQTASSPGGDVGDLGNDLDGVYDIMDYADRFFNDHERDSGGTIMKSLKKRKQSLSTDYISREEMLRYNKTGLIPTSHIHLYDTENIHIACNIFKELTKYIHDELKDDAALAALQYVVRSGIERIELRDEILCQLIRQTNDNPEPHALRQAWIILCLCTAAFSPSKNLFRYLLTYVKKNCSNPIAGKYALMCHSHLTIPRATTRKFPPSSIEVMSVQQQSPIVCKVFFMDGKTKAVSLQPKDTTIEVLEKVARKIGLKSVEGWALYEATSEYERFIRSYEYVADILAQWESADTLSAQMSKNETMSKKRQTMALGSSDARLVFRKRVYRHVHDIPNDPIEYHLLYAEAVNKVVKLDEFSVSDKVALQLAGLQAQVIWGPYGDDKEFRYSEADQYLCKRILASSGKNWSQEVAKAHKHYGAEKSELEAKVWYLTCVKQFPLYGCTLFSIVHKGLWSHASETLLAVNMDGVKFVRTKDKFVIHDFKYYDIDSISIDPNDNYVTLELSNRTQAGCTQKTFMFETQHKEDIGHLIASYSPHHATWMKTEHDSLKKMKLTDEEKLKLYEEIVRCRKALAESRVLQRPPQESSTGFLKNTLRRLTKSKLDKLRSYASSDAGSNFTVDFWSYSKSPLRQSLTLIHNPTQEETAIKMFNCILIYSGIEESADTDEDHVTMMQNVMLKCLESDFLCNEFYLQLIKQTTDHPDPNSVVNRRSWQLLAVTCATLPPANSRVYKYVQVHLKKCAMDTTTDEGKFARFCLKCLSRTMEKKRRKFPPSVQEIQCVVLRKLITQRIYFLNGDQRVVEFDSAATCGEVIKTIKAKIGMRSDAECFAIYEVMSSSASYTSRGMASDERMSDTISKWERLSRSCAVQEFRLDFKKRLFVEPYVNLNDPVECDLVFHQLIQDVFEERIPITSSEAAMLCALKIQSEIEDMRTGDINYSSVMRILPRGMRGNVRLEDIVARHKTVLDQSPQQAVTSFINVLRSWALFGATVFPVCQTYTSSMPKNLLLAVHEQGVSLLEINTFRILSSFSYAEIVHTSPAIKSIMIVIGNMAKGTKFMFNSNEASQIAHLIRDYMVELQARYMLDPSETQQRMSRAFEIDELERQNAMLQRIE</sequence>
<dbReference type="CDD" id="cd17208">
    <property type="entry name" value="FERM_F1_DdMyo7_like"/>
    <property type="match status" value="1"/>
</dbReference>
<evidence type="ECO:0000256" key="9">
    <source>
        <dbReference type="ARBA" id="ARBA00023203"/>
    </source>
</evidence>
<accession>A0AAN9BGH3</accession>
<dbReference type="SUPFAM" id="SSF50729">
    <property type="entry name" value="PH domain-like"/>
    <property type="match status" value="2"/>
</dbReference>
<dbReference type="GO" id="GO:0003779">
    <property type="term" value="F:actin binding"/>
    <property type="evidence" value="ECO:0007669"/>
    <property type="project" value="UniProtKB-KW"/>
</dbReference>
<dbReference type="GO" id="GO:0005524">
    <property type="term" value="F:ATP binding"/>
    <property type="evidence" value="ECO:0007669"/>
    <property type="project" value="UniProtKB-UniRule"/>
</dbReference>
<dbReference type="InterPro" id="IPR000159">
    <property type="entry name" value="RA_dom"/>
</dbReference>
<dbReference type="Gene3D" id="3.10.20.90">
    <property type="entry name" value="Phosphatidylinositol 3-kinase Catalytic Subunit, Chain A, domain 1"/>
    <property type="match status" value="2"/>
</dbReference>
<evidence type="ECO:0000259" key="13">
    <source>
        <dbReference type="PROSITE" id="PS50200"/>
    </source>
</evidence>
<dbReference type="InterPro" id="IPR014352">
    <property type="entry name" value="FERM/acyl-CoA-bd_prot_sf"/>
</dbReference>
<evidence type="ECO:0000256" key="3">
    <source>
        <dbReference type="ARBA" id="ARBA00022468"/>
    </source>
</evidence>
<feature type="domain" description="MyTH4" evidence="14">
    <location>
        <begin position="1250"/>
        <end position="1398"/>
    </location>
</feature>
<dbReference type="InterPro" id="IPR001609">
    <property type="entry name" value="Myosin_head_motor_dom-like"/>
</dbReference>
<dbReference type="SUPFAM" id="SSF47031">
    <property type="entry name" value="Second domain of FERM"/>
    <property type="match status" value="2"/>
</dbReference>
<evidence type="ECO:0000256" key="11">
    <source>
        <dbReference type="SAM" id="MobiDB-lite"/>
    </source>
</evidence>
<evidence type="ECO:0000256" key="10">
    <source>
        <dbReference type="PROSITE-ProRule" id="PRU00782"/>
    </source>
</evidence>
<dbReference type="InterPro" id="IPR000048">
    <property type="entry name" value="IQ_motif_EF-hand-BS"/>
</dbReference>
<feature type="compositionally biased region" description="Pro residues" evidence="11">
    <location>
        <begin position="1112"/>
        <end position="1121"/>
    </location>
</feature>
<dbReference type="PANTHER" id="PTHR46049">
    <property type="entry name" value="AGAP003327-PA"/>
    <property type="match status" value="1"/>
</dbReference>
<evidence type="ECO:0000256" key="8">
    <source>
        <dbReference type="ARBA" id="ARBA00023175"/>
    </source>
</evidence>
<keyword evidence="5 10" id="KW-0547">Nucleotide-binding</keyword>
<feature type="domain" description="Myosin motor" evidence="15">
    <location>
        <begin position="19"/>
        <end position="702"/>
    </location>
</feature>
<feature type="compositionally biased region" description="Pro residues" evidence="11">
    <location>
        <begin position="1062"/>
        <end position="1083"/>
    </location>
</feature>
<dbReference type="SMART" id="SM00015">
    <property type="entry name" value="IQ"/>
    <property type="match status" value="3"/>
</dbReference>
<dbReference type="GO" id="GO:0003774">
    <property type="term" value="F:cytoskeletal motor activity"/>
    <property type="evidence" value="ECO:0007669"/>
    <property type="project" value="UniProtKB-UniRule"/>
</dbReference>
<dbReference type="PROSITE" id="PS51016">
    <property type="entry name" value="MYTH4"/>
    <property type="match status" value="2"/>
</dbReference>
<evidence type="ECO:0000256" key="7">
    <source>
        <dbReference type="ARBA" id="ARBA00023123"/>
    </source>
</evidence>
<feature type="compositionally biased region" description="Polar residues" evidence="11">
    <location>
        <begin position="982"/>
        <end position="991"/>
    </location>
</feature>
<dbReference type="InterPro" id="IPR002404">
    <property type="entry name" value="IRS_PTB"/>
</dbReference>
<dbReference type="Pfam" id="PF00373">
    <property type="entry name" value="FERM_M"/>
    <property type="match status" value="2"/>
</dbReference>
<dbReference type="SMART" id="SM00139">
    <property type="entry name" value="MyTH4"/>
    <property type="match status" value="2"/>
</dbReference>
<dbReference type="GO" id="GO:0005737">
    <property type="term" value="C:cytoplasm"/>
    <property type="evidence" value="ECO:0007669"/>
    <property type="project" value="UniProtKB-SubCell"/>
</dbReference>
<dbReference type="InterPro" id="IPR035963">
    <property type="entry name" value="FERM_2"/>
</dbReference>
<dbReference type="SUPFAM" id="SSF54236">
    <property type="entry name" value="Ubiquitin-like"/>
    <property type="match status" value="2"/>
</dbReference>
<feature type="compositionally biased region" description="Basic and acidic residues" evidence="11">
    <location>
        <begin position="781"/>
        <end position="802"/>
    </location>
</feature>
<evidence type="ECO:0000256" key="6">
    <source>
        <dbReference type="ARBA" id="ARBA00022840"/>
    </source>
</evidence>
<evidence type="ECO:0000259" key="12">
    <source>
        <dbReference type="PROSITE" id="PS50057"/>
    </source>
</evidence>
<dbReference type="Gene3D" id="6.20.240.20">
    <property type="match status" value="1"/>
</dbReference>
<keyword evidence="9 10" id="KW-0009">Actin-binding</keyword>
<dbReference type="PROSITE" id="PS50096">
    <property type="entry name" value="IQ"/>
    <property type="match status" value="2"/>
</dbReference>
<dbReference type="EMBL" id="JBAMIC010000008">
    <property type="protein sequence ID" value="KAK7104304.1"/>
    <property type="molecule type" value="Genomic_DNA"/>
</dbReference>
<dbReference type="InterPro" id="IPR000299">
    <property type="entry name" value="FERM_domain"/>
</dbReference>
<dbReference type="InterPro" id="IPR011993">
    <property type="entry name" value="PH-like_dom_sf"/>
</dbReference>
<evidence type="ECO:0000256" key="5">
    <source>
        <dbReference type="ARBA" id="ARBA00022741"/>
    </source>
</evidence>
<feature type="compositionally biased region" description="Pro residues" evidence="11">
    <location>
        <begin position="1010"/>
        <end position="1053"/>
    </location>
</feature>
<protein>
    <submittedName>
        <fullName evidence="16">Uncharacterized protein</fullName>
    </submittedName>
</protein>
<dbReference type="InterPro" id="IPR000857">
    <property type="entry name" value="MyTH4_dom"/>
</dbReference>
<feature type="region of interest" description="Actin-binding" evidence="10">
    <location>
        <begin position="582"/>
        <end position="604"/>
    </location>
</feature>
<comment type="caution">
    <text evidence="16">The sequence shown here is derived from an EMBL/GenBank/DDBJ whole genome shotgun (WGS) entry which is preliminary data.</text>
</comment>
<keyword evidence="17" id="KW-1185">Reference proteome</keyword>